<protein>
    <recommendedName>
        <fullName evidence="3">F-box domain-containing protein</fullName>
    </recommendedName>
</protein>
<evidence type="ECO:0000313" key="1">
    <source>
        <dbReference type="EMBL" id="KJY00275.1"/>
    </source>
</evidence>
<dbReference type="OrthoDB" id="5413827at2759"/>
<gene>
    <name evidence="1" type="ORF">TI39_contig337g00017</name>
</gene>
<proteinExistence type="predicted"/>
<keyword evidence="2" id="KW-1185">Reference proteome</keyword>
<name>A0A0F4GS45_9PEZI</name>
<dbReference type="Proteomes" id="UP000033647">
    <property type="component" value="Unassembled WGS sequence"/>
</dbReference>
<comment type="caution">
    <text evidence="1">The sequence shown here is derived from an EMBL/GenBank/DDBJ whole genome shotgun (WGS) entry which is preliminary data.</text>
</comment>
<sequence>MMTIRQPTNVQEATPVDRLSALPRELRDQIYGYLVLPPLGIRIRYPPRSTDAKMLVSPLSHVSGLIRRESWPIVYQNSRRFAHHGSPVEGAARFQVHKLQKRARATPLLSLVKLTFQMNADKRYRMTGIAVLHGPYGNRGIVSRFMEAKTDEFKEIMFAVLDTNRALRARLVEEAYSPYLDFAPRLSEFVLGAF</sequence>
<evidence type="ECO:0000313" key="2">
    <source>
        <dbReference type="Proteomes" id="UP000033647"/>
    </source>
</evidence>
<dbReference type="AlphaFoldDB" id="A0A0F4GS45"/>
<reference evidence="1 2" key="1">
    <citation type="submission" date="2015-03" db="EMBL/GenBank/DDBJ databases">
        <title>RNA-seq based gene annotation and comparative genomics of four Zymoseptoria species reveal species-specific pathogenicity related genes and transposable element activity.</title>
        <authorList>
            <person name="Grandaubert J."/>
            <person name="Bhattacharyya A."/>
            <person name="Stukenbrock E.H."/>
        </authorList>
    </citation>
    <scope>NUCLEOTIDE SEQUENCE [LARGE SCALE GENOMIC DNA]</scope>
    <source>
        <strain evidence="1 2">Zb18110</strain>
    </source>
</reference>
<dbReference type="EMBL" id="LAFY01000329">
    <property type="protein sequence ID" value="KJY00275.1"/>
    <property type="molecule type" value="Genomic_DNA"/>
</dbReference>
<evidence type="ECO:0008006" key="3">
    <source>
        <dbReference type="Google" id="ProtNLM"/>
    </source>
</evidence>
<accession>A0A0F4GS45</accession>
<organism evidence="1 2">
    <name type="scientific">Zymoseptoria brevis</name>
    <dbReference type="NCBI Taxonomy" id="1047168"/>
    <lineage>
        <taxon>Eukaryota</taxon>
        <taxon>Fungi</taxon>
        <taxon>Dikarya</taxon>
        <taxon>Ascomycota</taxon>
        <taxon>Pezizomycotina</taxon>
        <taxon>Dothideomycetes</taxon>
        <taxon>Dothideomycetidae</taxon>
        <taxon>Mycosphaerellales</taxon>
        <taxon>Mycosphaerellaceae</taxon>
        <taxon>Zymoseptoria</taxon>
    </lineage>
</organism>